<evidence type="ECO:0008006" key="4">
    <source>
        <dbReference type="Google" id="ProtNLM"/>
    </source>
</evidence>
<dbReference type="RefSeq" id="XP_007755573.1">
    <property type="nucleotide sequence ID" value="XM_007757383.1"/>
</dbReference>
<dbReference type="Proteomes" id="UP000019473">
    <property type="component" value="Unassembled WGS sequence"/>
</dbReference>
<evidence type="ECO:0000256" key="1">
    <source>
        <dbReference type="SAM" id="Coils"/>
    </source>
</evidence>
<dbReference type="GeneID" id="19177958"/>
<dbReference type="AlphaFoldDB" id="W9WXD7"/>
<proteinExistence type="predicted"/>
<accession>W9WXD7</accession>
<dbReference type="EMBL" id="AMGW01000002">
    <property type="protein sequence ID" value="EXJ62919.1"/>
    <property type="molecule type" value="Genomic_DNA"/>
</dbReference>
<keyword evidence="1" id="KW-0175">Coiled coil</keyword>
<sequence length="139" mass="15635">MAEPIGVVAATFEFAKIVLEVKQLYSSIRRALQNLQQLLEELEALGEVLETFKEQEAALSAYAPPGVARKCRQRSEKAVQSLKPICDELSKAIKRSRIRGSLRAVLKEDALDKARQVVERAKADFMLAQIAVLKWVVQW</sequence>
<dbReference type="eggNOG" id="ENOG502SQZW">
    <property type="taxonomic scope" value="Eukaryota"/>
</dbReference>
<dbReference type="VEuPathDB" id="FungiDB:A1O7_03362"/>
<feature type="coiled-coil region" evidence="1">
    <location>
        <begin position="21"/>
        <end position="55"/>
    </location>
</feature>
<dbReference type="STRING" id="1182544.W9WXD7"/>
<name>W9WXD7_9EURO</name>
<keyword evidence="3" id="KW-1185">Reference proteome</keyword>
<dbReference type="HOGENOM" id="CLU_1844883_0_0_1"/>
<comment type="caution">
    <text evidence="2">The sequence shown here is derived from an EMBL/GenBank/DDBJ whole genome shotgun (WGS) entry which is preliminary data.</text>
</comment>
<evidence type="ECO:0000313" key="3">
    <source>
        <dbReference type="Proteomes" id="UP000019473"/>
    </source>
</evidence>
<organism evidence="2 3">
    <name type="scientific">Cladophialophora yegresii CBS 114405</name>
    <dbReference type="NCBI Taxonomy" id="1182544"/>
    <lineage>
        <taxon>Eukaryota</taxon>
        <taxon>Fungi</taxon>
        <taxon>Dikarya</taxon>
        <taxon>Ascomycota</taxon>
        <taxon>Pezizomycotina</taxon>
        <taxon>Eurotiomycetes</taxon>
        <taxon>Chaetothyriomycetidae</taxon>
        <taxon>Chaetothyriales</taxon>
        <taxon>Herpotrichiellaceae</taxon>
        <taxon>Cladophialophora</taxon>
    </lineage>
</organism>
<protein>
    <recommendedName>
        <fullName evidence="4">Fungal N-terminal domain-containing protein</fullName>
    </recommendedName>
</protein>
<reference evidence="2 3" key="1">
    <citation type="submission" date="2013-03" db="EMBL/GenBank/DDBJ databases">
        <title>The Genome Sequence of Cladophialophora yegresii CBS 114405.</title>
        <authorList>
            <consortium name="The Broad Institute Genomics Platform"/>
            <person name="Cuomo C."/>
            <person name="de Hoog S."/>
            <person name="Gorbushina A."/>
            <person name="Walker B."/>
            <person name="Young S.K."/>
            <person name="Zeng Q."/>
            <person name="Gargeya S."/>
            <person name="Fitzgerald M."/>
            <person name="Haas B."/>
            <person name="Abouelleil A."/>
            <person name="Allen A.W."/>
            <person name="Alvarado L."/>
            <person name="Arachchi H.M."/>
            <person name="Berlin A.M."/>
            <person name="Chapman S.B."/>
            <person name="Gainer-Dewar J."/>
            <person name="Goldberg J."/>
            <person name="Griggs A."/>
            <person name="Gujja S."/>
            <person name="Hansen M."/>
            <person name="Howarth C."/>
            <person name="Imamovic A."/>
            <person name="Ireland A."/>
            <person name="Larimer J."/>
            <person name="McCowan C."/>
            <person name="Murphy C."/>
            <person name="Pearson M."/>
            <person name="Poon T.W."/>
            <person name="Priest M."/>
            <person name="Roberts A."/>
            <person name="Saif S."/>
            <person name="Shea T."/>
            <person name="Sisk P."/>
            <person name="Sykes S."/>
            <person name="Wortman J."/>
            <person name="Nusbaum C."/>
            <person name="Birren B."/>
        </authorList>
    </citation>
    <scope>NUCLEOTIDE SEQUENCE [LARGE SCALE GENOMIC DNA]</scope>
    <source>
        <strain evidence="2 3">CBS 114405</strain>
    </source>
</reference>
<evidence type="ECO:0000313" key="2">
    <source>
        <dbReference type="EMBL" id="EXJ62919.1"/>
    </source>
</evidence>
<dbReference type="OrthoDB" id="4158831at2759"/>
<gene>
    <name evidence="2" type="ORF">A1O7_03362</name>
</gene>